<dbReference type="EMBL" id="JCNZ01000008">
    <property type="protein sequence ID" value="EWF89402.1"/>
    <property type="molecule type" value="Genomic_DNA"/>
</dbReference>
<dbReference type="AlphaFoldDB" id="A0A7H5A8P5"/>
<evidence type="ECO:0000313" key="1">
    <source>
        <dbReference type="EMBL" id="EWF89402.1"/>
    </source>
</evidence>
<comment type="caution">
    <text evidence="1">The sequence shown here is derived from an EMBL/GenBank/DDBJ whole genome shotgun (WGS) entry which is preliminary data.</text>
</comment>
<name>A0A7H5A8P5_9ENTR</name>
<dbReference type="Proteomes" id="UP000020202">
    <property type="component" value="Unassembled WGS sequence"/>
</dbReference>
<evidence type="ECO:0000313" key="2">
    <source>
        <dbReference type="Proteomes" id="UP000020202"/>
    </source>
</evidence>
<gene>
    <name evidence="1" type="ORF">L373_01893</name>
</gene>
<accession>A0A7H5A8P5</accession>
<proteinExistence type="predicted"/>
<reference evidence="1 2" key="1">
    <citation type="submission" date="2014-01" db="EMBL/GenBank/DDBJ databases">
        <title>The Genome Sequence of Klebsiella oxytoca MGH 27.</title>
        <authorList>
            <consortium name="The Broad Institute Genomics Platform"/>
            <consortium name="The Broad Institute Genome Sequencing Center for Infectious Disease"/>
            <person name="Murphy C."/>
            <person name="Cosimi L."/>
            <person name="Cerqueira G."/>
            <person name="Feldgarden M."/>
            <person name="Earl A."/>
            <person name="Hung D."/>
            <person name="Onderdonk A.B."/>
            <person name="Ferraro M.J."/>
            <person name="Hooper D."/>
            <person name="Dekker J."/>
            <person name="O'Brien T."/>
            <person name="Huang S."/>
            <person name="Quan V."/>
            <person name="Ernst C."/>
            <person name="Delaney M."/>
            <person name="DuBois A."/>
            <person name="Kim D.S."/>
            <person name="Young S.K."/>
            <person name="Zeng Q."/>
            <person name="Gargeya S."/>
            <person name="Fitzgerald M."/>
            <person name="Abouelleil A."/>
            <person name="Alvarado L."/>
            <person name="Berlin A.M."/>
            <person name="Chapman S.B."/>
            <person name="Gainer-Dewar J."/>
            <person name="Goldberg J."/>
            <person name="Gnerre S."/>
            <person name="Griggs A."/>
            <person name="Gujja S."/>
            <person name="Hansen M."/>
            <person name="Howarth C."/>
            <person name="Imamovic A."/>
            <person name="Ireland A."/>
            <person name="Larimer J."/>
            <person name="McCowan C."/>
            <person name="Murphy C."/>
            <person name="Pearson M."/>
            <person name="Poon T.W."/>
            <person name="Priest M."/>
            <person name="Roberts A."/>
            <person name="Saif S."/>
            <person name="Shea T."/>
            <person name="Sykes S."/>
            <person name="Wortman J."/>
            <person name="Nusbaum C."/>
            <person name="Birren B."/>
        </authorList>
    </citation>
    <scope>NUCLEOTIDE SEQUENCE [LARGE SCALE GENOMIC DNA]</scope>
    <source>
        <strain evidence="1 2">MGH 27</strain>
    </source>
</reference>
<sequence>MKQNKYKRVIDHLASKNCSEEDIIINLELFNLIM</sequence>
<organism evidence="1 2">
    <name type="scientific">Klebsiella michiganensis</name>
    <dbReference type="NCBI Taxonomy" id="1134687"/>
    <lineage>
        <taxon>Bacteria</taxon>
        <taxon>Pseudomonadati</taxon>
        <taxon>Pseudomonadota</taxon>
        <taxon>Gammaproteobacteria</taxon>
        <taxon>Enterobacterales</taxon>
        <taxon>Enterobacteriaceae</taxon>
        <taxon>Klebsiella/Raoultella group</taxon>
        <taxon>Klebsiella</taxon>
    </lineage>
</organism>
<protein>
    <submittedName>
        <fullName evidence="1">Uncharacterized protein</fullName>
    </submittedName>
</protein>